<dbReference type="InterPro" id="IPR016181">
    <property type="entry name" value="Acyl_CoA_acyltransferase"/>
</dbReference>
<dbReference type="Proteomes" id="UP001501508">
    <property type="component" value="Unassembled WGS sequence"/>
</dbReference>
<dbReference type="RefSeq" id="WP_345029629.1">
    <property type="nucleotide sequence ID" value="NZ_BAABEY010000024.1"/>
</dbReference>
<proteinExistence type="predicted"/>
<dbReference type="CDD" id="cd04301">
    <property type="entry name" value="NAT_SF"/>
    <property type="match status" value="1"/>
</dbReference>
<dbReference type="Gene3D" id="3.40.630.30">
    <property type="match status" value="1"/>
</dbReference>
<keyword evidence="3" id="KW-1185">Reference proteome</keyword>
<protein>
    <recommendedName>
        <fullName evidence="1">N-acetyltransferase domain-containing protein</fullName>
    </recommendedName>
</protein>
<dbReference type="InterPro" id="IPR000182">
    <property type="entry name" value="GNAT_dom"/>
</dbReference>
<dbReference type="EMBL" id="BAABEY010000024">
    <property type="protein sequence ID" value="GAA4440846.1"/>
    <property type="molecule type" value="Genomic_DNA"/>
</dbReference>
<organism evidence="2 3">
    <name type="scientific">Ravibacter arvi</name>
    <dbReference type="NCBI Taxonomy" id="2051041"/>
    <lineage>
        <taxon>Bacteria</taxon>
        <taxon>Pseudomonadati</taxon>
        <taxon>Bacteroidota</taxon>
        <taxon>Cytophagia</taxon>
        <taxon>Cytophagales</taxon>
        <taxon>Spirosomataceae</taxon>
        <taxon>Ravibacter</taxon>
    </lineage>
</organism>
<feature type="domain" description="N-acetyltransferase" evidence="1">
    <location>
        <begin position="25"/>
        <end position="167"/>
    </location>
</feature>
<sequence length="170" mass="19340">MLESKNIKLIACDDTIFDAIKMGDDVLAQVIGANVPKKWTEFRDAFTPAYKRWKEHPPLRDWWTYLIVHRSDNQLIGCCGYKGEPDLNGVVEIGYEIKSSYRGQGFGSEVADLLTRNALESKLVKTVIAFTLPFESPSTSVLRRVGYTLTQTVEDDADGRVWKWEYTGKQ</sequence>
<accession>A0ABP8M2A6</accession>
<gene>
    <name evidence="2" type="ORF">GCM10023091_25070</name>
</gene>
<dbReference type="PANTHER" id="PTHR43792:SF13">
    <property type="entry name" value="ACETYLTRANSFERASE"/>
    <property type="match status" value="1"/>
</dbReference>
<evidence type="ECO:0000313" key="2">
    <source>
        <dbReference type="EMBL" id="GAA4440846.1"/>
    </source>
</evidence>
<evidence type="ECO:0000259" key="1">
    <source>
        <dbReference type="PROSITE" id="PS51186"/>
    </source>
</evidence>
<dbReference type="PROSITE" id="PS51186">
    <property type="entry name" value="GNAT"/>
    <property type="match status" value="1"/>
</dbReference>
<comment type="caution">
    <text evidence="2">The sequence shown here is derived from an EMBL/GenBank/DDBJ whole genome shotgun (WGS) entry which is preliminary data.</text>
</comment>
<dbReference type="InterPro" id="IPR051531">
    <property type="entry name" value="N-acetyltransferase"/>
</dbReference>
<dbReference type="PANTHER" id="PTHR43792">
    <property type="entry name" value="GNAT FAMILY, PUTATIVE (AFU_ORTHOLOGUE AFUA_3G00765)-RELATED-RELATED"/>
    <property type="match status" value="1"/>
</dbReference>
<name>A0ABP8M2A6_9BACT</name>
<evidence type="ECO:0000313" key="3">
    <source>
        <dbReference type="Proteomes" id="UP001501508"/>
    </source>
</evidence>
<dbReference type="Pfam" id="PF13302">
    <property type="entry name" value="Acetyltransf_3"/>
    <property type="match status" value="1"/>
</dbReference>
<reference evidence="3" key="1">
    <citation type="journal article" date="2019" name="Int. J. Syst. Evol. Microbiol.">
        <title>The Global Catalogue of Microorganisms (GCM) 10K type strain sequencing project: providing services to taxonomists for standard genome sequencing and annotation.</title>
        <authorList>
            <consortium name="The Broad Institute Genomics Platform"/>
            <consortium name="The Broad Institute Genome Sequencing Center for Infectious Disease"/>
            <person name="Wu L."/>
            <person name="Ma J."/>
        </authorList>
    </citation>
    <scope>NUCLEOTIDE SEQUENCE [LARGE SCALE GENOMIC DNA]</scope>
    <source>
        <strain evidence="3">JCM 31920</strain>
    </source>
</reference>
<dbReference type="SUPFAM" id="SSF55729">
    <property type="entry name" value="Acyl-CoA N-acyltransferases (Nat)"/>
    <property type="match status" value="1"/>
</dbReference>